<sequence length="497" mass="54144">MRKFIGVCVAAAILVSMFAFAPIVSSAAEPAKLIDFYWEELYKQHAPSGENECTVSWKDNALYFTANTANSEAGDTYFSIGNSAGFEADENPWMLIKLRNLSDVTTFEMHYATSLHSMTGATVLHFDITGQDAEYKTYVVNIPQANLDTAYPLNGPDGIAQQDGSTNAPIEELTESTWEGTVSDIRLDCLYKEGKSGMVPDGAEMYIEYLAFFATEEDANAYAATGPDRSNYVAPPTAAPIEGEDALPNYDAVILFTEDGYWEDYISIEGTPSNGMYFEGLNDDGDAALFVIQQGNDPYLQMQPYEPIDAEEWPVMQMKIRKNGSVNSGQIYYTTYSSPNLSEAQTATIKYQATEDWQIVNIDLNEKNNGLCAGEYQILRLDPFTSSPEESTYEIAYIAFFKSVAAAEQYVANGGDFSELDSMTPEPDPETPKPSSATQQPTPTKTTATTSSSSPAEEDSGNSGTILIIVIAAVIVVAGIVAAVIIVKKKKKSGTES</sequence>
<feature type="signal peptide" evidence="3">
    <location>
        <begin position="1"/>
        <end position="21"/>
    </location>
</feature>
<evidence type="ECO:0000313" key="4">
    <source>
        <dbReference type="EMBL" id="HIU30501.1"/>
    </source>
</evidence>
<reference evidence="4" key="1">
    <citation type="submission" date="2020-10" db="EMBL/GenBank/DDBJ databases">
        <authorList>
            <person name="Gilroy R."/>
        </authorList>
    </citation>
    <scope>NUCLEOTIDE SEQUENCE</scope>
    <source>
        <strain evidence="4">CHK195-4489</strain>
    </source>
</reference>
<feature type="compositionally biased region" description="Low complexity" evidence="1">
    <location>
        <begin position="433"/>
        <end position="455"/>
    </location>
</feature>
<feature type="transmembrane region" description="Helical" evidence="2">
    <location>
        <begin position="466"/>
        <end position="487"/>
    </location>
</feature>
<protein>
    <submittedName>
        <fullName evidence="4">Uncharacterized protein</fullName>
    </submittedName>
</protein>
<accession>A0A9D1LB05</accession>
<name>A0A9D1LB05_9CLOT</name>
<evidence type="ECO:0000256" key="2">
    <source>
        <dbReference type="SAM" id="Phobius"/>
    </source>
</evidence>
<dbReference type="PANTHER" id="PTHR16861">
    <property type="entry name" value="GLYCOPROTEIN 38"/>
    <property type="match status" value="1"/>
</dbReference>
<evidence type="ECO:0000256" key="3">
    <source>
        <dbReference type="SAM" id="SignalP"/>
    </source>
</evidence>
<dbReference type="Proteomes" id="UP000824089">
    <property type="component" value="Unassembled WGS sequence"/>
</dbReference>
<feature type="region of interest" description="Disordered" evidence="1">
    <location>
        <begin position="416"/>
        <end position="461"/>
    </location>
</feature>
<evidence type="ECO:0000256" key="1">
    <source>
        <dbReference type="SAM" id="MobiDB-lite"/>
    </source>
</evidence>
<dbReference type="AlphaFoldDB" id="A0A9D1LB05"/>
<dbReference type="EMBL" id="DVMM01000210">
    <property type="protein sequence ID" value="HIU30501.1"/>
    <property type="molecule type" value="Genomic_DNA"/>
</dbReference>
<organism evidence="4 5">
    <name type="scientific">Candidatus Egerieisoma faecipullorum</name>
    <dbReference type="NCBI Taxonomy" id="2840963"/>
    <lineage>
        <taxon>Bacteria</taxon>
        <taxon>Bacillati</taxon>
        <taxon>Bacillota</taxon>
        <taxon>Clostridia</taxon>
        <taxon>Eubacteriales</taxon>
        <taxon>Clostridiaceae</taxon>
        <taxon>Clostridiaceae incertae sedis</taxon>
        <taxon>Candidatus Egerieisoma</taxon>
    </lineage>
</organism>
<proteinExistence type="predicted"/>
<dbReference type="PANTHER" id="PTHR16861:SF4">
    <property type="entry name" value="SH3 DOMAIN PROTEIN (AFU_ORTHOLOGUE AFUA_1G13610)"/>
    <property type="match status" value="1"/>
</dbReference>
<evidence type="ECO:0000313" key="5">
    <source>
        <dbReference type="Proteomes" id="UP000824089"/>
    </source>
</evidence>
<gene>
    <name evidence="4" type="ORF">IAD50_09440</name>
</gene>
<keyword evidence="2" id="KW-1133">Transmembrane helix</keyword>
<feature type="chain" id="PRO_5039196422" evidence="3">
    <location>
        <begin position="22"/>
        <end position="497"/>
    </location>
</feature>
<comment type="caution">
    <text evidence="4">The sequence shown here is derived from an EMBL/GenBank/DDBJ whole genome shotgun (WGS) entry which is preliminary data.</text>
</comment>
<keyword evidence="2" id="KW-0472">Membrane</keyword>
<keyword evidence="2" id="KW-0812">Transmembrane</keyword>
<reference evidence="4" key="2">
    <citation type="journal article" date="2021" name="PeerJ">
        <title>Extensive microbial diversity within the chicken gut microbiome revealed by metagenomics and culture.</title>
        <authorList>
            <person name="Gilroy R."/>
            <person name="Ravi A."/>
            <person name="Getino M."/>
            <person name="Pursley I."/>
            <person name="Horton D.L."/>
            <person name="Alikhan N.F."/>
            <person name="Baker D."/>
            <person name="Gharbi K."/>
            <person name="Hall N."/>
            <person name="Watson M."/>
            <person name="Adriaenssens E.M."/>
            <person name="Foster-Nyarko E."/>
            <person name="Jarju S."/>
            <person name="Secka A."/>
            <person name="Antonio M."/>
            <person name="Oren A."/>
            <person name="Chaudhuri R.R."/>
            <person name="La Ragione R."/>
            <person name="Hildebrand F."/>
            <person name="Pallen M.J."/>
        </authorList>
    </citation>
    <scope>NUCLEOTIDE SEQUENCE</scope>
    <source>
        <strain evidence="4">CHK195-4489</strain>
    </source>
</reference>
<keyword evidence="3" id="KW-0732">Signal</keyword>